<dbReference type="PANTHER" id="PTHR40940:SF2">
    <property type="entry name" value="BATD"/>
    <property type="match status" value="1"/>
</dbReference>
<feature type="transmembrane region" description="Helical" evidence="1">
    <location>
        <begin position="440"/>
        <end position="464"/>
    </location>
</feature>
<proteinExistence type="predicted"/>
<evidence type="ECO:0000256" key="2">
    <source>
        <dbReference type="SAM" id="SignalP"/>
    </source>
</evidence>
<accession>A0A5B7X4A0</accession>
<dbReference type="OrthoDB" id="2079210at2"/>
<dbReference type="KEGG" id="afla:FHG64_09055"/>
<evidence type="ECO:0000256" key="1">
    <source>
        <dbReference type="SAM" id="Phobius"/>
    </source>
</evidence>
<sequence>MNLKLFILTFFLIISSAGFAQVKFEAKASKQKLGVNERLRVDFEMNQDGDNFKAPSFNGFTVVGGPNQVVSNQWINGKRTYSKTYSYFLEPTARGKFTIGQAEIIVDGDTYKTSPIQVEVTAAVDTPKDGDNSELIASDNLHLVAEISNPNPFLNQAITVVYKLYVSPRISVSNWREMDSPVYRDFWSQNIDIKQLKIETGEYQGEPYRYVVLRKTILYPQKTGELEIEPLTLSVSVDVPSDRRDIFGGRLYKTVDKTVAAGRRTINVKSLPEAGKPAGFTGAVGKFDFKVSPSRTELAATESLTVQVRVSGNGNLKLFELPKLEVPSSLERYEPERTENVRTDLNGTQGSLTDNYTVIPTRQGKFPIPGISFSYFDPTSGTYKTINSEEILLQVERAPAGSSMPSAATGGVYKQPVDFSGAQFKYIKLSTSLRPVGSTFFLGSWVFWSLMLLPFALVFGAIALGKKRKTLANDVQGNRIRKANRLARKYLSEAKRNLGDQKAFYESLERALHNYLKAKLHIQTSEMTKEHIQVLLSEKNVDQQTSLEFISLLKSCEFARYTPTSQGAMEQDYEKAARVLAALDKQL</sequence>
<dbReference type="Proteomes" id="UP000309016">
    <property type="component" value="Chromosome"/>
</dbReference>
<gene>
    <name evidence="3" type="ORF">FHG64_09055</name>
</gene>
<protein>
    <submittedName>
        <fullName evidence="3">Protein BatD</fullName>
    </submittedName>
</protein>
<evidence type="ECO:0000313" key="3">
    <source>
        <dbReference type="EMBL" id="QCY69528.1"/>
    </source>
</evidence>
<dbReference type="RefSeq" id="WP_139066095.1">
    <property type="nucleotide sequence ID" value="NZ_CP040812.1"/>
</dbReference>
<dbReference type="EMBL" id="CP040812">
    <property type="protein sequence ID" value="QCY69528.1"/>
    <property type="molecule type" value="Genomic_DNA"/>
</dbReference>
<keyword evidence="4" id="KW-1185">Reference proteome</keyword>
<dbReference type="PANTHER" id="PTHR40940">
    <property type="entry name" value="PROTEIN BATD-RELATED"/>
    <property type="match status" value="1"/>
</dbReference>
<organism evidence="3 4">
    <name type="scientific">Antarcticibacterium flavum</name>
    <dbReference type="NCBI Taxonomy" id="2058175"/>
    <lineage>
        <taxon>Bacteria</taxon>
        <taxon>Pseudomonadati</taxon>
        <taxon>Bacteroidota</taxon>
        <taxon>Flavobacteriia</taxon>
        <taxon>Flavobacteriales</taxon>
        <taxon>Flavobacteriaceae</taxon>
        <taxon>Antarcticibacterium</taxon>
    </lineage>
</organism>
<feature type="signal peptide" evidence="2">
    <location>
        <begin position="1"/>
        <end position="20"/>
    </location>
</feature>
<keyword evidence="1" id="KW-1133">Transmembrane helix</keyword>
<dbReference type="InterPro" id="IPR025738">
    <property type="entry name" value="BatD"/>
</dbReference>
<feature type="chain" id="PRO_5022976873" evidence="2">
    <location>
        <begin position="21"/>
        <end position="587"/>
    </location>
</feature>
<dbReference type="AlphaFoldDB" id="A0A5B7X4A0"/>
<evidence type="ECO:0000313" key="4">
    <source>
        <dbReference type="Proteomes" id="UP000309016"/>
    </source>
</evidence>
<dbReference type="Pfam" id="PF13584">
    <property type="entry name" value="BatD"/>
    <property type="match status" value="2"/>
</dbReference>
<keyword evidence="2" id="KW-0732">Signal</keyword>
<reference evidence="3 4" key="1">
    <citation type="submission" date="2019-06" db="EMBL/GenBank/DDBJ databases">
        <title>Complete genome sequence of Antarcticibacterium flavum KCTC 52984T from an Antarctic marine sediment.</title>
        <authorList>
            <person name="Lee Y.M."/>
            <person name="Shin S.C."/>
        </authorList>
    </citation>
    <scope>NUCLEOTIDE SEQUENCE [LARGE SCALE GENOMIC DNA]</scope>
    <source>
        <strain evidence="3 4">KCTC 52984</strain>
    </source>
</reference>
<keyword evidence="1" id="KW-0472">Membrane</keyword>
<keyword evidence="1" id="KW-0812">Transmembrane</keyword>
<name>A0A5B7X4A0_9FLAO</name>